<sequence length="102" mass="11601">MQDVNAGIYRLALPKAIIPCNAFSFYRFIYIPLPFSSFSNGNIYITQKECAFGPLTQRSANGKPHTENCLVSTCWLFLLIAYCSVKEKTHDTPVPYSYHSRN</sequence>
<evidence type="ECO:0000313" key="2">
    <source>
        <dbReference type="Proteomes" id="UP000092445"/>
    </source>
</evidence>
<protein>
    <submittedName>
        <fullName evidence="1">Uncharacterized protein</fullName>
    </submittedName>
</protein>
<accession>A0A1B0A9D6</accession>
<keyword evidence="2" id="KW-1185">Reference proteome</keyword>
<dbReference type="Proteomes" id="UP000092445">
    <property type="component" value="Unassembled WGS sequence"/>
</dbReference>
<dbReference type="AlphaFoldDB" id="A0A1B0A9D6"/>
<reference evidence="2" key="1">
    <citation type="submission" date="2014-03" db="EMBL/GenBank/DDBJ databases">
        <authorList>
            <person name="Aksoy S."/>
            <person name="Warren W."/>
            <person name="Wilson R.K."/>
        </authorList>
    </citation>
    <scope>NUCLEOTIDE SEQUENCE [LARGE SCALE GENOMIC DNA]</scope>
    <source>
        <strain evidence="2">IAEA</strain>
    </source>
</reference>
<dbReference type="EnsemblMetazoa" id="GPAI038384-RA">
    <property type="protein sequence ID" value="GPAI038384-PA"/>
    <property type="gene ID" value="GPAI038384"/>
</dbReference>
<dbReference type="VEuPathDB" id="VectorBase:GPAI038384"/>
<evidence type="ECO:0000313" key="1">
    <source>
        <dbReference type="EnsemblMetazoa" id="GPAI038384-PA"/>
    </source>
</evidence>
<reference evidence="1" key="2">
    <citation type="submission" date="2020-05" db="UniProtKB">
        <authorList>
            <consortium name="EnsemblMetazoa"/>
        </authorList>
    </citation>
    <scope>IDENTIFICATION</scope>
    <source>
        <strain evidence="1">IAEA</strain>
    </source>
</reference>
<name>A0A1B0A9D6_GLOPL</name>
<proteinExistence type="predicted"/>
<organism evidence="1 2">
    <name type="scientific">Glossina pallidipes</name>
    <name type="common">Tsetse fly</name>
    <dbReference type="NCBI Taxonomy" id="7398"/>
    <lineage>
        <taxon>Eukaryota</taxon>
        <taxon>Metazoa</taxon>
        <taxon>Ecdysozoa</taxon>
        <taxon>Arthropoda</taxon>
        <taxon>Hexapoda</taxon>
        <taxon>Insecta</taxon>
        <taxon>Pterygota</taxon>
        <taxon>Neoptera</taxon>
        <taxon>Endopterygota</taxon>
        <taxon>Diptera</taxon>
        <taxon>Brachycera</taxon>
        <taxon>Muscomorpha</taxon>
        <taxon>Hippoboscoidea</taxon>
        <taxon>Glossinidae</taxon>
        <taxon>Glossina</taxon>
    </lineage>
</organism>